<dbReference type="AlphaFoldDB" id="A0A223D6X5"/>
<protein>
    <recommendedName>
        <fullName evidence="2">DUF4064 domain-containing protein</fullName>
    </recommendedName>
</protein>
<evidence type="ECO:0000313" key="3">
    <source>
        <dbReference type="EMBL" id="ASS77250.1"/>
    </source>
</evidence>
<keyword evidence="1" id="KW-1133">Transmembrane helix</keyword>
<feature type="transmembrane region" description="Helical" evidence="1">
    <location>
        <begin position="28"/>
        <end position="46"/>
    </location>
</feature>
<sequence length="98" mass="9852">MISAILAMFIGGIGQAFEADGAGTVTGLGWAALFLSILGLVGSILVKNKPKAGGVLMLIAGIGGIISISFFYILAGALLIIPGLISLFSKQKSTSINA</sequence>
<reference evidence="3 4" key="1">
    <citation type="journal article" date="2015" name="Int. J. Syst. Evol. Microbiol.">
        <title>Tumebacillus algifaecis sp. nov., isolated from decomposing algal scum.</title>
        <authorList>
            <person name="Wu Y.F."/>
            <person name="Zhang B."/>
            <person name="Xing P."/>
            <person name="Wu Q.L."/>
            <person name="Liu S.J."/>
        </authorList>
    </citation>
    <scope>NUCLEOTIDE SEQUENCE [LARGE SCALE GENOMIC DNA]</scope>
    <source>
        <strain evidence="3 4">THMBR28</strain>
    </source>
</reference>
<proteinExistence type="predicted"/>
<organism evidence="3 4">
    <name type="scientific">Tumebacillus algifaecis</name>
    <dbReference type="NCBI Taxonomy" id="1214604"/>
    <lineage>
        <taxon>Bacteria</taxon>
        <taxon>Bacillati</taxon>
        <taxon>Bacillota</taxon>
        <taxon>Bacilli</taxon>
        <taxon>Bacillales</taxon>
        <taxon>Alicyclobacillaceae</taxon>
        <taxon>Tumebacillus</taxon>
    </lineage>
</organism>
<evidence type="ECO:0000259" key="2">
    <source>
        <dbReference type="Pfam" id="PF13273"/>
    </source>
</evidence>
<keyword evidence="4" id="KW-1185">Reference proteome</keyword>
<evidence type="ECO:0000313" key="4">
    <source>
        <dbReference type="Proteomes" id="UP000214688"/>
    </source>
</evidence>
<dbReference type="Proteomes" id="UP000214688">
    <property type="component" value="Chromosome"/>
</dbReference>
<keyword evidence="1" id="KW-0472">Membrane</keyword>
<evidence type="ECO:0000256" key="1">
    <source>
        <dbReference type="SAM" id="Phobius"/>
    </source>
</evidence>
<dbReference type="InterPro" id="IPR025273">
    <property type="entry name" value="DUF4064"/>
</dbReference>
<dbReference type="EMBL" id="CP022657">
    <property type="protein sequence ID" value="ASS77250.1"/>
    <property type="molecule type" value="Genomic_DNA"/>
</dbReference>
<feature type="domain" description="DUF4064" evidence="2">
    <location>
        <begin position="11"/>
        <end position="67"/>
    </location>
</feature>
<dbReference type="KEGG" id="tab:CIG75_15585"/>
<dbReference type="Pfam" id="PF13273">
    <property type="entry name" value="DUF4064"/>
    <property type="match status" value="1"/>
</dbReference>
<keyword evidence="1" id="KW-0812">Transmembrane</keyword>
<accession>A0A223D6X5</accession>
<gene>
    <name evidence="3" type="ORF">CIG75_15585</name>
</gene>
<feature type="transmembrane region" description="Helical" evidence="1">
    <location>
        <begin position="58"/>
        <end position="85"/>
    </location>
</feature>
<dbReference type="OrthoDB" id="2623361at2"/>
<name>A0A223D6X5_9BACL</name>